<sequence length="154" mass="16628">MRRFASRAVAVAAVLGAGLLAMLLGLPGVTMVTLDRCHVTYDRLERQQSRCDGHWRSLFGTAYGPVNGAFVGTDWQAVTAEPDSRYEWEVTIPESGRRQLALAGPGRAYAVAALDPLKPAPQLCVALLLLPALGFLIATARRAARDRAQQKIAD</sequence>
<name>A0ABV8LTC0_9ACTN</name>
<dbReference type="RefSeq" id="WP_253750360.1">
    <property type="nucleotide sequence ID" value="NZ_JAMZDZ010000001.1"/>
</dbReference>
<feature type="transmembrane region" description="Helical" evidence="1">
    <location>
        <begin position="120"/>
        <end position="140"/>
    </location>
</feature>
<accession>A0ABV8LTC0</accession>
<reference evidence="3" key="1">
    <citation type="journal article" date="2019" name="Int. J. Syst. Evol. Microbiol.">
        <title>The Global Catalogue of Microorganisms (GCM) 10K type strain sequencing project: providing services to taxonomists for standard genome sequencing and annotation.</title>
        <authorList>
            <consortium name="The Broad Institute Genomics Platform"/>
            <consortium name="The Broad Institute Genome Sequencing Center for Infectious Disease"/>
            <person name="Wu L."/>
            <person name="Ma J."/>
        </authorList>
    </citation>
    <scope>NUCLEOTIDE SEQUENCE [LARGE SCALE GENOMIC DNA]</scope>
    <source>
        <strain evidence="3">CGMCC 4.7289</strain>
    </source>
</reference>
<keyword evidence="3" id="KW-1185">Reference proteome</keyword>
<keyword evidence="1" id="KW-0472">Membrane</keyword>
<dbReference type="Proteomes" id="UP001595816">
    <property type="component" value="Unassembled WGS sequence"/>
</dbReference>
<comment type="caution">
    <text evidence="2">The sequence shown here is derived from an EMBL/GenBank/DDBJ whole genome shotgun (WGS) entry which is preliminary data.</text>
</comment>
<protein>
    <recommendedName>
        <fullName evidence="4">DUF3592 domain-containing protein</fullName>
    </recommendedName>
</protein>
<gene>
    <name evidence="2" type="ORF">ACFOZ4_24445</name>
</gene>
<keyword evidence="1" id="KW-1133">Transmembrane helix</keyword>
<evidence type="ECO:0008006" key="4">
    <source>
        <dbReference type="Google" id="ProtNLM"/>
    </source>
</evidence>
<evidence type="ECO:0000313" key="2">
    <source>
        <dbReference type="EMBL" id="MFC4133774.1"/>
    </source>
</evidence>
<dbReference type="EMBL" id="JBHSAY010000013">
    <property type="protein sequence ID" value="MFC4133774.1"/>
    <property type="molecule type" value="Genomic_DNA"/>
</dbReference>
<proteinExistence type="predicted"/>
<evidence type="ECO:0000313" key="3">
    <source>
        <dbReference type="Proteomes" id="UP001595816"/>
    </source>
</evidence>
<evidence type="ECO:0000256" key="1">
    <source>
        <dbReference type="SAM" id="Phobius"/>
    </source>
</evidence>
<organism evidence="2 3">
    <name type="scientific">Hamadaea flava</name>
    <dbReference type="NCBI Taxonomy" id="1742688"/>
    <lineage>
        <taxon>Bacteria</taxon>
        <taxon>Bacillati</taxon>
        <taxon>Actinomycetota</taxon>
        <taxon>Actinomycetes</taxon>
        <taxon>Micromonosporales</taxon>
        <taxon>Micromonosporaceae</taxon>
        <taxon>Hamadaea</taxon>
    </lineage>
</organism>
<keyword evidence="1" id="KW-0812">Transmembrane</keyword>